<proteinExistence type="inferred from homology"/>
<dbReference type="Gene3D" id="1.10.287.470">
    <property type="entry name" value="Helix hairpin bin"/>
    <property type="match status" value="1"/>
</dbReference>
<dbReference type="PANTHER" id="PTHR30469">
    <property type="entry name" value="MULTIDRUG RESISTANCE PROTEIN MDTA"/>
    <property type="match status" value="1"/>
</dbReference>
<dbReference type="Pfam" id="PF25917">
    <property type="entry name" value="BSH_RND"/>
    <property type="match status" value="1"/>
</dbReference>
<dbReference type="InterPro" id="IPR058625">
    <property type="entry name" value="MdtA-like_BSH"/>
</dbReference>
<dbReference type="Gene3D" id="2.40.30.170">
    <property type="match status" value="1"/>
</dbReference>
<gene>
    <name evidence="7" type="ORF">B0H50_101176</name>
</gene>
<evidence type="ECO:0000313" key="8">
    <source>
        <dbReference type="Proteomes" id="UP000245523"/>
    </source>
</evidence>
<dbReference type="SUPFAM" id="SSF111369">
    <property type="entry name" value="HlyD-like secretion proteins"/>
    <property type="match status" value="1"/>
</dbReference>
<accession>A0ABX5LSB0</accession>
<dbReference type="InterPro" id="IPR058637">
    <property type="entry name" value="YknX-like_C"/>
</dbReference>
<dbReference type="Gene3D" id="2.40.420.20">
    <property type="match status" value="1"/>
</dbReference>
<protein>
    <submittedName>
        <fullName evidence="7">Membrane fusion protein (Multidrug efflux system)</fullName>
    </submittedName>
</protein>
<evidence type="ECO:0000313" key="7">
    <source>
        <dbReference type="EMBL" id="PWL04163.1"/>
    </source>
</evidence>
<keyword evidence="3" id="KW-0732">Signal</keyword>
<dbReference type="NCBIfam" id="TIGR01730">
    <property type="entry name" value="RND_mfp"/>
    <property type="match status" value="1"/>
</dbReference>
<evidence type="ECO:0000256" key="3">
    <source>
        <dbReference type="SAM" id="SignalP"/>
    </source>
</evidence>
<evidence type="ECO:0000256" key="2">
    <source>
        <dbReference type="SAM" id="Coils"/>
    </source>
</evidence>
<dbReference type="Pfam" id="PF25954">
    <property type="entry name" value="Beta-barrel_RND_2"/>
    <property type="match status" value="1"/>
</dbReference>
<dbReference type="PROSITE" id="PS51257">
    <property type="entry name" value="PROKAR_LIPOPROTEIN"/>
    <property type="match status" value="1"/>
</dbReference>
<dbReference type="Pfam" id="PF25989">
    <property type="entry name" value="YknX_C"/>
    <property type="match status" value="1"/>
</dbReference>
<feature type="domain" description="YknX-like C-terminal permuted SH3-like" evidence="6">
    <location>
        <begin position="283"/>
        <end position="348"/>
    </location>
</feature>
<dbReference type="InterPro" id="IPR006143">
    <property type="entry name" value="RND_pump_MFP"/>
</dbReference>
<sequence length="363" mass="38500">MKNFSAVFALLIGCIFLSSCSLEAAPAGNAKGKRGLGAVPKTLRISAYIAKADSTSGLYSADGQLIASDQVNVAAEMSGKLVKLYAKDGMKVSAGTLLAKIEDAELKANLKNAQANLELAKKKAARLKTLYEKDGATAEELESVESAVVTAEASVDLIQAQLKKTEIRSPFAGILGTVDLSEGAWLTAGSKIATLTNTQELKVEFELPQRYSQKLKIGDKVELLDAERNLKIAGTVRFMDATLSSTSRTRKVRAVVKNAGGKYLAGTYVRVELHFAGGEFSGIPIPAEALTLDANGAYVFLMQAGKAKKVYVKTGLRTPITVDVMQGIAEGDTVVVSGLMSVREGSSLEIKDIANSMNYGVHE</sequence>
<feature type="coiled-coil region" evidence="2">
    <location>
        <begin position="103"/>
        <end position="130"/>
    </location>
</feature>
<comment type="similarity">
    <text evidence="1">Belongs to the membrane fusion protein (MFP) (TC 8.A.1) family.</text>
</comment>
<organism evidence="7 8">
    <name type="scientific">Hallerella porci</name>
    <dbReference type="NCBI Taxonomy" id="1945871"/>
    <lineage>
        <taxon>Bacteria</taxon>
        <taxon>Pseudomonadati</taxon>
        <taxon>Fibrobacterota</taxon>
        <taxon>Fibrobacteria</taxon>
        <taxon>Fibrobacterales</taxon>
        <taxon>Fibrobacteraceae</taxon>
        <taxon>Hallerella</taxon>
    </lineage>
</organism>
<reference evidence="7 8" key="1">
    <citation type="submission" date="2018-05" db="EMBL/GenBank/DDBJ databases">
        <title>Animal gut microbial communities from fecal samples from Wisconsin, USA.</title>
        <authorList>
            <person name="Neumann A."/>
        </authorList>
    </citation>
    <scope>NUCLEOTIDE SEQUENCE [LARGE SCALE GENOMIC DNA]</scope>
    <source>
        <strain evidence="7 8">UWS4</strain>
    </source>
</reference>
<dbReference type="Proteomes" id="UP000245523">
    <property type="component" value="Unassembled WGS sequence"/>
</dbReference>
<dbReference type="PANTHER" id="PTHR30469:SF36">
    <property type="entry name" value="BLL3903 PROTEIN"/>
    <property type="match status" value="1"/>
</dbReference>
<feature type="chain" id="PRO_5047191157" evidence="3">
    <location>
        <begin position="25"/>
        <end position="363"/>
    </location>
</feature>
<keyword evidence="8" id="KW-1185">Reference proteome</keyword>
<comment type="caution">
    <text evidence="7">The sequence shown here is derived from an EMBL/GenBank/DDBJ whole genome shotgun (WGS) entry which is preliminary data.</text>
</comment>
<evidence type="ECO:0000259" key="4">
    <source>
        <dbReference type="Pfam" id="PF25917"/>
    </source>
</evidence>
<dbReference type="RefSeq" id="WP_109587088.1">
    <property type="nucleotide sequence ID" value="NZ_QGHD01000001.1"/>
</dbReference>
<dbReference type="EMBL" id="QGHD01000001">
    <property type="protein sequence ID" value="PWL04163.1"/>
    <property type="molecule type" value="Genomic_DNA"/>
</dbReference>
<feature type="signal peptide" evidence="3">
    <location>
        <begin position="1"/>
        <end position="24"/>
    </location>
</feature>
<name>A0ABX5LSB0_9BACT</name>
<feature type="domain" description="CusB-like beta-barrel" evidence="5">
    <location>
        <begin position="203"/>
        <end position="274"/>
    </location>
</feature>
<dbReference type="Gene3D" id="2.40.50.100">
    <property type="match status" value="1"/>
</dbReference>
<evidence type="ECO:0000259" key="5">
    <source>
        <dbReference type="Pfam" id="PF25954"/>
    </source>
</evidence>
<evidence type="ECO:0000256" key="1">
    <source>
        <dbReference type="ARBA" id="ARBA00009477"/>
    </source>
</evidence>
<evidence type="ECO:0000259" key="6">
    <source>
        <dbReference type="Pfam" id="PF25989"/>
    </source>
</evidence>
<dbReference type="InterPro" id="IPR058792">
    <property type="entry name" value="Beta-barrel_RND_2"/>
</dbReference>
<keyword evidence="2" id="KW-0175">Coiled coil</keyword>
<feature type="domain" description="Multidrug resistance protein MdtA-like barrel-sandwich hybrid" evidence="4">
    <location>
        <begin position="70"/>
        <end position="196"/>
    </location>
</feature>